<sequence length="344" mass="38422">MPKPKVLIVGCGAVGLFQGYFLSAGADITYLVRPGRRSAFAPPKRLYSYKDDELYTFESYTLIEDISEVEGEIFAFVFDTLDGYTARSEAGVATLSSVGKLLNEEQNADCFVVYDAIGLDIELHYARTMRIASTRLFFAVSLIAHQPTPKISVPATANKDLITRADLLYSHGPPNIGLVAFNTHPALTAKLETIYNVNGRLTIRRIPALFSPWAPLLGMLHLMTWNVDGFGPFESLRRNNELWTLMLRAQAEILTLPRFGWTGWFLSFIFGSWATEKLNIPLFEGAKPLNCEEFNLYHHGGKVVQQDLKTLEELIADGERVGKKMPALKEVVGRARKSQSSQIL</sequence>
<reference evidence="1" key="1">
    <citation type="submission" date="2021-05" db="EMBL/GenBank/DDBJ databases">
        <authorList>
            <person name="Stam R."/>
        </authorList>
    </citation>
    <scope>NUCLEOTIDE SEQUENCE</scope>
    <source>
        <strain evidence="1">CS162</strain>
    </source>
</reference>
<dbReference type="RefSeq" id="XP_043164369.1">
    <property type="nucleotide sequence ID" value="XM_043308434.1"/>
</dbReference>
<keyword evidence="2" id="KW-1185">Reference proteome</keyword>
<gene>
    <name evidence="1" type="ORF">ALTATR162_LOCUS840</name>
</gene>
<proteinExistence type="predicted"/>
<comment type="caution">
    <text evidence="1">The sequence shown here is derived from an EMBL/GenBank/DDBJ whole genome shotgun (WGS) entry which is preliminary data.</text>
</comment>
<dbReference type="Proteomes" id="UP000676310">
    <property type="component" value="Unassembled WGS sequence"/>
</dbReference>
<dbReference type="GeneID" id="67020506"/>
<accession>A0A8J2HSQ4</accession>
<protein>
    <recommendedName>
        <fullName evidence="3">Ketopantoate reductase N-terminal domain-containing protein</fullName>
    </recommendedName>
</protein>
<evidence type="ECO:0000313" key="2">
    <source>
        <dbReference type="Proteomes" id="UP000676310"/>
    </source>
</evidence>
<dbReference type="EMBL" id="CAJRGZ010000015">
    <property type="protein sequence ID" value="CAG5141035.1"/>
    <property type="molecule type" value="Genomic_DNA"/>
</dbReference>
<organism evidence="1 2">
    <name type="scientific">Alternaria atra</name>
    <dbReference type="NCBI Taxonomy" id="119953"/>
    <lineage>
        <taxon>Eukaryota</taxon>
        <taxon>Fungi</taxon>
        <taxon>Dikarya</taxon>
        <taxon>Ascomycota</taxon>
        <taxon>Pezizomycotina</taxon>
        <taxon>Dothideomycetes</taxon>
        <taxon>Pleosporomycetidae</taxon>
        <taxon>Pleosporales</taxon>
        <taxon>Pleosporineae</taxon>
        <taxon>Pleosporaceae</taxon>
        <taxon>Alternaria</taxon>
        <taxon>Alternaria sect. Ulocladioides</taxon>
    </lineage>
</organism>
<dbReference type="OrthoDB" id="3753531at2759"/>
<dbReference type="AlphaFoldDB" id="A0A8J2HSQ4"/>
<evidence type="ECO:0008006" key="3">
    <source>
        <dbReference type="Google" id="ProtNLM"/>
    </source>
</evidence>
<name>A0A8J2HSQ4_9PLEO</name>
<evidence type="ECO:0000313" key="1">
    <source>
        <dbReference type="EMBL" id="CAG5141035.1"/>
    </source>
</evidence>